<reference evidence="3" key="1">
    <citation type="journal article" date="2018" name="DNA Res.">
        <title>Multiple hybrid de novo genome assembly of finger millet, an orphan allotetraploid crop.</title>
        <authorList>
            <person name="Hatakeyama M."/>
            <person name="Aluri S."/>
            <person name="Balachadran M.T."/>
            <person name="Sivarajan S.R."/>
            <person name="Patrignani A."/>
            <person name="Gruter S."/>
            <person name="Poveda L."/>
            <person name="Shimizu-Inatsugi R."/>
            <person name="Baeten J."/>
            <person name="Francoijs K.J."/>
            <person name="Nataraja K.N."/>
            <person name="Reddy Y.A.N."/>
            <person name="Phadnis S."/>
            <person name="Ravikumar R.L."/>
            <person name="Schlapbach R."/>
            <person name="Sreeman S.M."/>
            <person name="Shimizu K.K."/>
        </authorList>
    </citation>
    <scope>NUCLEOTIDE SEQUENCE</scope>
</reference>
<dbReference type="Proteomes" id="UP001054889">
    <property type="component" value="Unassembled WGS sequence"/>
</dbReference>
<evidence type="ECO:0000256" key="1">
    <source>
        <dbReference type="ARBA" id="ARBA00004370"/>
    </source>
</evidence>
<dbReference type="GO" id="GO:0098542">
    <property type="term" value="P:defense response to other organism"/>
    <property type="evidence" value="ECO:0007669"/>
    <property type="project" value="InterPro"/>
</dbReference>
<evidence type="ECO:0000313" key="3">
    <source>
        <dbReference type="EMBL" id="GJN11985.1"/>
    </source>
</evidence>
<dbReference type="PANTHER" id="PTHR31415:SF67">
    <property type="entry name" value="OS04G0114300 PROTEIN"/>
    <property type="match status" value="1"/>
</dbReference>
<protein>
    <recommendedName>
        <fullName evidence="5">Late embryogenesis abundant protein LEA-2 subgroup domain-containing protein</fullName>
    </recommendedName>
</protein>
<dbReference type="GO" id="GO:0009506">
    <property type="term" value="C:plasmodesma"/>
    <property type="evidence" value="ECO:0007669"/>
    <property type="project" value="TreeGrafter"/>
</dbReference>
<evidence type="ECO:0000256" key="2">
    <source>
        <dbReference type="ARBA" id="ARBA00023136"/>
    </source>
</evidence>
<comment type="subcellular location">
    <subcellularLocation>
        <location evidence="1">Membrane</location>
    </subcellularLocation>
</comment>
<accession>A0AAV5DP58</accession>
<reference evidence="3" key="2">
    <citation type="submission" date="2021-12" db="EMBL/GenBank/DDBJ databases">
        <title>Resequencing data analysis of finger millet.</title>
        <authorList>
            <person name="Hatakeyama M."/>
            <person name="Aluri S."/>
            <person name="Balachadran M.T."/>
            <person name="Sivarajan S.R."/>
            <person name="Poveda L."/>
            <person name="Shimizu-Inatsugi R."/>
            <person name="Schlapbach R."/>
            <person name="Sreeman S.M."/>
            <person name="Shimizu K.K."/>
        </authorList>
    </citation>
    <scope>NUCLEOTIDE SEQUENCE</scope>
</reference>
<evidence type="ECO:0008006" key="5">
    <source>
        <dbReference type="Google" id="ProtNLM"/>
    </source>
</evidence>
<evidence type="ECO:0000313" key="4">
    <source>
        <dbReference type="Proteomes" id="UP001054889"/>
    </source>
</evidence>
<proteinExistence type="predicted"/>
<dbReference type="GO" id="GO:0005886">
    <property type="term" value="C:plasma membrane"/>
    <property type="evidence" value="ECO:0007669"/>
    <property type="project" value="TreeGrafter"/>
</dbReference>
<dbReference type="AlphaFoldDB" id="A0AAV5DP58"/>
<name>A0AAV5DP58_ELECO</name>
<dbReference type="InterPro" id="IPR044839">
    <property type="entry name" value="NDR1-like"/>
</dbReference>
<keyword evidence="4" id="KW-1185">Reference proteome</keyword>
<comment type="caution">
    <text evidence="3">The sequence shown here is derived from an EMBL/GenBank/DDBJ whole genome shotgun (WGS) entry which is preliminary data.</text>
</comment>
<dbReference type="PANTHER" id="PTHR31415">
    <property type="entry name" value="OS05G0367900 PROTEIN"/>
    <property type="match status" value="1"/>
</dbReference>
<keyword evidence="2" id="KW-0472">Membrane</keyword>
<sequence length="181" mass="19403">MTLSYFALVAMVFVVASYGILYPVSVTVEDPSLSRFALNGTSSALAYDLSLTVYVDNPNSAMRAVNTKPLNADLRFAGARLAAKGHAIGKASTDQFYLKAAGEVDDLGSDGVAELVKETVAGTLESLEIKIYGEVMYRPVHLGRYKLSFTCPLKLQIAPPNVVVLGNVINCYCSMIIVSPD</sequence>
<dbReference type="EMBL" id="BQKI01000021">
    <property type="protein sequence ID" value="GJN11985.1"/>
    <property type="molecule type" value="Genomic_DNA"/>
</dbReference>
<organism evidence="3 4">
    <name type="scientific">Eleusine coracana subsp. coracana</name>
    <dbReference type="NCBI Taxonomy" id="191504"/>
    <lineage>
        <taxon>Eukaryota</taxon>
        <taxon>Viridiplantae</taxon>
        <taxon>Streptophyta</taxon>
        <taxon>Embryophyta</taxon>
        <taxon>Tracheophyta</taxon>
        <taxon>Spermatophyta</taxon>
        <taxon>Magnoliopsida</taxon>
        <taxon>Liliopsida</taxon>
        <taxon>Poales</taxon>
        <taxon>Poaceae</taxon>
        <taxon>PACMAD clade</taxon>
        <taxon>Chloridoideae</taxon>
        <taxon>Cynodonteae</taxon>
        <taxon>Eleusininae</taxon>
        <taxon>Eleusine</taxon>
    </lineage>
</organism>
<gene>
    <name evidence="3" type="primary">ga30225</name>
    <name evidence="3" type="ORF">PR202_ga30225</name>
</gene>